<reference evidence="2" key="1">
    <citation type="journal article" date="2014" name="Int. J. Syst. Evol. Microbiol.">
        <title>Complete genome sequence of Corynebacterium casei LMG S-19264T (=DSM 44701T), isolated from a smear-ripened cheese.</title>
        <authorList>
            <consortium name="US DOE Joint Genome Institute (JGI-PGF)"/>
            <person name="Walter F."/>
            <person name="Albersmeier A."/>
            <person name="Kalinowski J."/>
            <person name="Ruckert C."/>
        </authorList>
    </citation>
    <scope>NUCLEOTIDE SEQUENCE</scope>
    <source>
        <strain evidence="2">CGMCC 1.15322</strain>
    </source>
</reference>
<dbReference type="AlphaFoldDB" id="A0A916SNB0"/>
<comment type="caution">
    <text evidence="2">The sequence shown here is derived from an EMBL/GenBank/DDBJ whole genome shotgun (WGS) entry which is preliminary data.</text>
</comment>
<evidence type="ECO:0000313" key="2">
    <source>
        <dbReference type="EMBL" id="GGB09333.1"/>
    </source>
</evidence>
<accession>A0A916SNB0</accession>
<keyword evidence="1" id="KW-0472">Membrane</keyword>
<evidence type="ECO:0000313" key="3">
    <source>
        <dbReference type="Proteomes" id="UP000620596"/>
    </source>
</evidence>
<keyword evidence="1" id="KW-1133">Transmembrane helix</keyword>
<feature type="transmembrane region" description="Helical" evidence="1">
    <location>
        <begin position="16"/>
        <end position="37"/>
    </location>
</feature>
<name>A0A916SNB0_9BURK</name>
<organism evidence="2 3">
    <name type="scientific">Polaromonas eurypsychrophila</name>
    <dbReference type="NCBI Taxonomy" id="1614635"/>
    <lineage>
        <taxon>Bacteria</taxon>
        <taxon>Pseudomonadati</taxon>
        <taxon>Pseudomonadota</taxon>
        <taxon>Betaproteobacteria</taxon>
        <taxon>Burkholderiales</taxon>
        <taxon>Comamonadaceae</taxon>
        <taxon>Polaromonas</taxon>
    </lineage>
</organism>
<dbReference type="EMBL" id="BMIG01000014">
    <property type="protein sequence ID" value="GGB09333.1"/>
    <property type="molecule type" value="Genomic_DNA"/>
</dbReference>
<gene>
    <name evidence="2" type="ORF">GCM10011496_32830</name>
</gene>
<keyword evidence="3" id="KW-1185">Reference proteome</keyword>
<sequence>MFSSHLPKVHTVPREYIFAGAGLLLVVSLLIGMAMVANGQVEKAELRESMLASQRTAMVQCMETLGGAQLNKCMIQAQAALDVGGRTTTLADNSGNFSRSTAVAAGSSQGFMPVSFSTHR</sequence>
<protein>
    <submittedName>
        <fullName evidence="2">Uncharacterized protein</fullName>
    </submittedName>
</protein>
<proteinExistence type="predicted"/>
<dbReference type="Proteomes" id="UP000620596">
    <property type="component" value="Unassembled WGS sequence"/>
</dbReference>
<keyword evidence="1" id="KW-0812">Transmembrane</keyword>
<dbReference type="RefSeq" id="WP_188709597.1">
    <property type="nucleotide sequence ID" value="NZ_BMIG01000014.1"/>
</dbReference>
<evidence type="ECO:0000256" key="1">
    <source>
        <dbReference type="SAM" id="Phobius"/>
    </source>
</evidence>
<reference evidence="2" key="2">
    <citation type="submission" date="2020-09" db="EMBL/GenBank/DDBJ databases">
        <authorList>
            <person name="Sun Q."/>
            <person name="Zhou Y."/>
        </authorList>
    </citation>
    <scope>NUCLEOTIDE SEQUENCE</scope>
    <source>
        <strain evidence="2">CGMCC 1.15322</strain>
    </source>
</reference>